<dbReference type="STRING" id="1278073.MYSTI_02956"/>
<accession>L7U9N3</accession>
<evidence type="ECO:0000313" key="1">
    <source>
        <dbReference type="EMBL" id="AGC44272.1"/>
    </source>
</evidence>
<dbReference type="OrthoDB" id="6059133at2"/>
<dbReference type="Proteomes" id="UP000011131">
    <property type="component" value="Chromosome"/>
</dbReference>
<dbReference type="RefSeq" id="WP_015348533.1">
    <property type="nucleotide sequence ID" value="NC_020126.1"/>
</dbReference>
<organism evidence="1 2">
    <name type="scientific">Myxococcus stipitatus (strain DSM 14675 / JCM 12634 / Mx s8)</name>
    <dbReference type="NCBI Taxonomy" id="1278073"/>
    <lineage>
        <taxon>Bacteria</taxon>
        <taxon>Pseudomonadati</taxon>
        <taxon>Myxococcota</taxon>
        <taxon>Myxococcia</taxon>
        <taxon>Myxococcales</taxon>
        <taxon>Cystobacterineae</taxon>
        <taxon>Myxococcaceae</taxon>
        <taxon>Myxococcus</taxon>
    </lineage>
</organism>
<protein>
    <submittedName>
        <fullName evidence="1">Uncharacterized protein</fullName>
    </submittedName>
</protein>
<dbReference type="EMBL" id="CP004025">
    <property type="protein sequence ID" value="AGC44272.1"/>
    <property type="molecule type" value="Genomic_DNA"/>
</dbReference>
<dbReference type="PATRIC" id="fig|1278073.3.peg.3011"/>
<dbReference type="HOGENOM" id="CLU_2317329_0_0_7"/>
<name>L7U9N3_MYXSD</name>
<keyword evidence="2" id="KW-1185">Reference proteome</keyword>
<gene>
    <name evidence="1" type="ordered locus">MYSTI_02956</name>
</gene>
<sequence>MSTATTRDEVTEQWAAVLREMRALLARDPRTKPDLRVWTDDAISLSRRITQSPEVSDKVDEVAWHSLADADIRVKDSEYAELQRTSFEEWLHEEEQRLAEG</sequence>
<reference evidence="1 2" key="1">
    <citation type="journal article" date="2013" name="Genome Announc.">
        <title>Complete genome sequence of Myxococcus stipitatus strain DSM 14675, a fruiting myxobacterium.</title>
        <authorList>
            <person name="Huntley S."/>
            <person name="Kneip S."/>
            <person name="Treuner-Lange A."/>
            <person name="Sogaard-Andersen L."/>
        </authorList>
    </citation>
    <scope>NUCLEOTIDE SEQUENCE [LARGE SCALE GENOMIC DNA]</scope>
    <source>
        <strain evidence="2">DSM 14675 / JCM 12634 / Mx s8</strain>
    </source>
</reference>
<proteinExistence type="predicted"/>
<dbReference type="KEGG" id="msd:MYSTI_02956"/>
<dbReference type="AlphaFoldDB" id="L7U9N3"/>
<evidence type="ECO:0000313" key="2">
    <source>
        <dbReference type="Proteomes" id="UP000011131"/>
    </source>
</evidence>